<dbReference type="PROSITE" id="PS52050">
    <property type="entry name" value="WYL"/>
    <property type="match status" value="1"/>
</dbReference>
<sequence length="328" mass="37752">MQSTKLKTLLIYKYLRKFSDEENPLSSHQLIDLLKKDGVVCERKSIYADVKALNQCGFEIESVLSPKRGFYLKAREFSTPEIRLLIDAVNSAGFITPQKTVSLTDKLKGLLSDHQAGSLSSQVYQESANKCDNEEIYTIIDLLDNAIAGQKQVRFKYRTRKIDKENIKSYTTKLFVVSPYALIWKDDRYYLVCNKMSHDNLMNLRLDRIRNLMILDAPARPVSECSEYEVFDPADYSAKMFNMFSGTVETVTLRCHLDLREQILDRFGSKIPLTAVDIWHFDTDVKAAVSDGFVSWIMQFGDMIKVVKPQYLADMVLEKAQKILKVYE</sequence>
<feature type="domain" description="WCX" evidence="2">
    <location>
        <begin position="249"/>
        <end position="324"/>
    </location>
</feature>
<comment type="caution">
    <text evidence="3">The sequence shown here is derived from an EMBL/GenBank/DDBJ whole genome shotgun (WGS) entry which is preliminary data.</text>
</comment>
<protein>
    <submittedName>
        <fullName evidence="3">WYL domain-containing protein</fullName>
    </submittedName>
</protein>
<dbReference type="Proteomes" id="UP000823877">
    <property type="component" value="Unassembled WGS sequence"/>
</dbReference>
<evidence type="ECO:0000313" key="4">
    <source>
        <dbReference type="Proteomes" id="UP000823877"/>
    </source>
</evidence>
<dbReference type="PANTHER" id="PTHR34580:SF3">
    <property type="entry name" value="PROTEIN PAFB"/>
    <property type="match status" value="1"/>
</dbReference>
<dbReference type="InterPro" id="IPR051534">
    <property type="entry name" value="CBASS_pafABC_assoc_protein"/>
</dbReference>
<accession>A0A9D2MJP6</accession>
<reference evidence="3" key="2">
    <citation type="submission" date="2021-04" db="EMBL/GenBank/DDBJ databases">
        <authorList>
            <person name="Gilroy R."/>
        </authorList>
    </citation>
    <scope>NUCLEOTIDE SEQUENCE</scope>
    <source>
        <strain evidence="3">CHK188-16595</strain>
    </source>
</reference>
<feature type="domain" description="WYL" evidence="1">
    <location>
        <begin position="139"/>
        <end position="212"/>
    </location>
</feature>
<evidence type="ECO:0000259" key="2">
    <source>
        <dbReference type="Pfam" id="PF25583"/>
    </source>
</evidence>
<reference evidence="3" key="1">
    <citation type="journal article" date="2021" name="PeerJ">
        <title>Extensive microbial diversity within the chicken gut microbiome revealed by metagenomics and culture.</title>
        <authorList>
            <person name="Gilroy R."/>
            <person name="Ravi A."/>
            <person name="Getino M."/>
            <person name="Pursley I."/>
            <person name="Horton D.L."/>
            <person name="Alikhan N.F."/>
            <person name="Baker D."/>
            <person name="Gharbi K."/>
            <person name="Hall N."/>
            <person name="Watson M."/>
            <person name="Adriaenssens E.M."/>
            <person name="Foster-Nyarko E."/>
            <person name="Jarju S."/>
            <person name="Secka A."/>
            <person name="Antonio M."/>
            <person name="Oren A."/>
            <person name="Chaudhuri R.R."/>
            <person name="La Ragione R."/>
            <person name="Hildebrand F."/>
            <person name="Pallen M.J."/>
        </authorList>
    </citation>
    <scope>NUCLEOTIDE SEQUENCE</scope>
    <source>
        <strain evidence="3">CHK188-16595</strain>
    </source>
</reference>
<dbReference type="EMBL" id="DWXN01000012">
    <property type="protein sequence ID" value="HJB75294.1"/>
    <property type="molecule type" value="Genomic_DNA"/>
</dbReference>
<evidence type="ECO:0000259" key="1">
    <source>
        <dbReference type="Pfam" id="PF13280"/>
    </source>
</evidence>
<dbReference type="InterPro" id="IPR026881">
    <property type="entry name" value="WYL_dom"/>
</dbReference>
<evidence type="ECO:0000313" key="3">
    <source>
        <dbReference type="EMBL" id="HJB75294.1"/>
    </source>
</evidence>
<dbReference type="InterPro" id="IPR057727">
    <property type="entry name" value="WCX_dom"/>
</dbReference>
<proteinExistence type="predicted"/>
<dbReference type="PANTHER" id="PTHR34580">
    <property type="match status" value="1"/>
</dbReference>
<dbReference type="Pfam" id="PF13280">
    <property type="entry name" value="WYL"/>
    <property type="match status" value="1"/>
</dbReference>
<organism evidence="3 4">
    <name type="scientific">Candidatus Eubacterium faecale</name>
    <dbReference type="NCBI Taxonomy" id="2838568"/>
    <lineage>
        <taxon>Bacteria</taxon>
        <taxon>Bacillati</taxon>
        <taxon>Bacillota</taxon>
        <taxon>Clostridia</taxon>
        <taxon>Eubacteriales</taxon>
        <taxon>Eubacteriaceae</taxon>
        <taxon>Eubacterium</taxon>
    </lineage>
</organism>
<dbReference type="Pfam" id="PF25583">
    <property type="entry name" value="WCX"/>
    <property type="match status" value="1"/>
</dbReference>
<dbReference type="AlphaFoldDB" id="A0A9D2MJP6"/>
<name>A0A9D2MJP6_9FIRM</name>
<gene>
    <name evidence="3" type="ORF">IAA37_06430</name>
</gene>